<dbReference type="HOGENOM" id="CLU_2771189_0_0_5"/>
<dbReference type="PATRIC" id="fig|426355.14.peg.5730"/>
<dbReference type="RefSeq" id="WP_012322549.1">
    <property type="nucleotide sequence ID" value="NC_010505.1"/>
</dbReference>
<dbReference type="AlphaFoldDB" id="B1M1M9"/>
<accession>B1M1M9</accession>
<protein>
    <submittedName>
        <fullName evidence="1">Uncharacterized protein</fullName>
    </submittedName>
</protein>
<dbReference type="EMBL" id="CP001001">
    <property type="protein sequence ID" value="ACB27612.1"/>
    <property type="molecule type" value="Genomic_DNA"/>
</dbReference>
<evidence type="ECO:0000313" key="2">
    <source>
        <dbReference type="Proteomes" id="UP000006589"/>
    </source>
</evidence>
<dbReference type="KEGG" id="mrd:Mrad2831_5667"/>
<proteinExistence type="predicted"/>
<gene>
    <name evidence="1" type="ordered locus">Mrad2831_5667</name>
</gene>
<name>B1M1M9_METRJ</name>
<dbReference type="STRING" id="426355.Mrad2831_5667"/>
<dbReference type="Proteomes" id="UP000006589">
    <property type="component" value="Chromosome"/>
</dbReference>
<organism evidence="1 2">
    <name type="scientific">Methylobacterium radiotolerans (strain ATCC 27329 / DSM 1819 / JCM 2831 / NBRC 15690 / NCIMB 10815 / 0-1)</name>
    <dbReference type="NCBI Taxonomy" id="426355"/>
    <lineage>
        <taxon>Bacteria</taxon>
        <taxon>Pseudomonadati</taxon>
        <taxon>Pseudomonadota</taxon>
        <taxon>Alphaproteobacteria</taxon>
        <taxon>Hyphomicrobiales</taxon>
        <taxon>Methylobacteriaceae</taxon>
        <taxon>Methylobacterium</taxon>
    </lineage>
</organism>
<dbReference type="OrthoDB" id="8003779at2"/>
<reference evidence="1 2" key="1">
    <citation type="submission" date="2008-03" db="EMBL/GenBank/DDBJ databases">
        <title>Complete sequence of chromosome of Methylobacterium radiotolerans JCM 2831.</title>
        <authorList>
            <consortium name="US DOE Joint Genome Institute"/>
            <person name="Copeland A."/>
            <person name="Lucas S."/>
            <person name="Lapidus A."/>
            <person name="Glavina del Rio T."/>
            <person name="Dalin E."/>
            <person name="Tice H."/>
            <person name="Bruce D."/>
            <person name="Goodwin L."/>
            <person name="Pitluck S."/>
            <person name="Kiss H."/>
            <person name="Brettin T."/>
            <person name="Detter J.C."/>
            <person name="Han C."/>
            <person name="Kuske C.R."/>
            <person name="Schmutz J."/>
            <person name="Larimer F."/>
            <person name="Land M."/>
            <person name="Hauser L."/>
            <person name="Kyrpides N."/>
            <person name="Mikhailova N."/>
            <person name="Marx C.J."/>
            <person name="Richardson P."/>
        </authorList>
    </citation>
    <scope>NUCLEOTIDE SEQUENCE [LARGE SCALE GENOMIC DNA]</scope>
    <source>
        <strain evidence="2">ATCC 27329 / DSM 1819 / JCM 2831 / NBRC 15690 / NCIMB 10815 / 0-1</strain>
    </source>
</reference>
<evidence type="ECO:0000313" key="1">
    <source>
        <dbReference type="EMBL" id="ACB27612.1"/>
    </source>
</evidence>
<sequence>MSDGHHPVRWQEADPIMEAVDALLAAKVPVVPIGEELERWQIGDLIFSDADLWRLAASRGLVEDAERSL</sequence>
<dbReference type="GeneID" id="6141747"/>